<dbReference type="OrthoDB" id="3576575at2"/>
<dbReference type="RefSeq" id="WP_090059272.1">
    <property type="nucleotide sequence ID" value="NZ_FNCC01000021.1"/>
</dbReference>
<dbReference type="AlphaFoldDB" id="A0A1G8C6T9"/>
<keyword evidence="2" id="KW-1185">Reference proteome</keyword>
<reference evidence="2" key="1">
    <citation type="submission" date="2016-10" db="EMBL/GenBank/DDBJ databases">
        <authorList>
            <person name="Varghese N."/>
            <person name="Submissions S."/>
        </authorList>
    </citation>
    <scope>NUCLEOTIDE SEQUENCE [LARGE SCALE GENOMIC DNA]</scope>
    <source>
        <strain evidence="2">CGMCC 4.3506</strain>
    </source>
</reference>
<gene>
    <name evidence="1" type="ORF">SAMN05216553_12143</name>
</gene>
<organism evidence="1 2">
    <name type="scientific">Lentzea fradiae</name>
    <dbReference type="NCBI Taxonomy" id="200378"/>
    <lineage>
        <taxon>Bacteria</taxon>
        <taxon>Bacillati</taxon>
        <taxon>Actinomycetota</taxon>
        <taxon>Actinomycetes</taxon>
        <taxon>Pseudonocardiales</taxon>
        <taxon>Pseudonocardiaceae</taxon>
        <taxon>Lentzea</taxon>
    </lineage>
</organism>
<proteinExistence type="predicted"/>
<dbReference type="STRING" id="200378.SAMN05216553_12143"/>
<evidence type="ECO:0000313" key="1">
    <source>
        <dbReference type="EMBL" id="SDH41231.1"/>
    </source>
</evidence>
<protein>
    <submittedName>
        <fullName evidence="1">Uncharacterized protein</fullName>
    </submittedName>
</protein>
<dbReference type="Proteomes" id="UP000199623">
    <property type="component" value="Unassembled WGS sequence"/>
</dbReference>
<accession>A0A1G8C6T9</accession>
<evidence type="ECO:0000313" key="2">
    <source>
        <dbReference type="Proteomes" id="UP000199623"/>
    </source>
</evidence>
<sequence length="516" mass="55893">MRTFRTVLEQRIWERRQTLEEFVQEAELYAREHREPGTLGLRHLQRLVAGRRSAGESLGQVKASTARLLESMLGSPVEELLSPPMERGPAASDVGASIHQGVMGAFEWLDDAAGWAKGSAVAKVGAGLKLADIGALQGQRAQRSRIGRRQVADAVRRYYRTGDTFGVRGPGLDVRTSVFTRPEWSDLGLPLDADNERLTLVQRAGAACVLDADCAEAAAQRLVTSAALGVRFANLPLYRLAEIDVSAEGIGGTVDVGSFVEYALTMDLLEAELADSVTSGSGALHPLRDRYLPDMEAVLDVAGRVCAGGVLSLVAIARPADPFRGAADYALIVQTRSDQVVNAAGRLAVIPKGFHQPLTDPRADARVGATLRRELEEELFGRGDVDTTAGAARAAAPMHPGRWSAPMRWLEDEPDRMRMECTGFGLNLVSGNYEFATLVVIEDEEFWPQFGGQLEANWEASGLTLYSSLDGELITDLVQQEAWSNEGLFALLQGLRRLREIGGSRVGLPSFERSGL</sequence>
<dbReference type="EMBL" id="FNCC01000021">
    <property type="protein sequence ID" value="SDH41231.1"/>
    <property type="molecule type" value="Genomic_DNA"/>
</dbReference>
<name>A0A1G8C6T9_9PSEU</name>